<reference evidence="7" key="2">
    <citation type="submission" date="2020-11" db="EMBL/GenBank/DDBJ databases">
        <authorList>
            <person name="McCartney M.A."/>
            <person name="Auch B."/>
            <person name="Kono T."/>
            <person name="Mallez S."/>
            <person name="Becker A."/>
            <person name="Gohl D.M."/>
            <person name="Silverstein K.A.T."/>
            <person name="Koren S."/>
            <person name="Bechman K.B."/>
            <person name="Herman A."/>
            <person name="Abrahante J.E."/>
            <person name="Garbe J."/>
        </authorList>
    </citation>
    <scope>NUCLEOTIDE SEQUENCE</scope>
    <source>
        <strain evidence="7">Duluth1</strain>
        <tissue evidence="7">Whole animal</tissue>
    </source>
</reference>
<keyword evidence="3 4" id="KW-1015">Disulfide bond</keyword>
<dbReference type="InterPro" id="IPR000742">
    <property type="entry name" value="EGF"/>
</dbReference>
<evidence type="ECO:0000313" key="8">
    <source>
        <dbReference type="Proteomes" id="UP000828390"/>
    </source>
</evidence>
<feature type="chain" id="PRO_5038614722" description="EGF-like domain-containing protein" evidence="5">
    <location>
        <begin position="19"/>
        <end position="78"/>
    </location>
</feature>
<dbReference type="SUPFAM" id="SSF57196">
    <property type="entry name" value="EGF/Laminin"/>
    <property type="match status" value="1"/>
</dbReference>
<dbReference type="PROSITE" id="PS50026">
    <property type="entry name" value="EGF_3"/>
    <property type="match status" value="1"/>
</dbReference>
<evidence type="ECO:0000313" key="7">
    <source>
        <dbReference type="EMBL" id="KAH3845011.1"/>
    </source>
</evidence>
<comment type="caution">
    <text evidence="4">Lacks conserved residue(s) required for the propagation of feature annotation.</text>
</comment>
<evidence type="ECO:0000256" key="1">
    <source>
        <dbReference type="ARBA" id="ARBA00022536"/>
    </source>
</evidence>
<dbReference type="PROSITE" id="PS00022">
    <property type="entry name" value="EGF_1"/>
    <property type="match status" value="1"/>
</dbReference>
<evidence type="ECO:0000259" key="6">
    <source>
        <dbReference type="PROSITE" id="PS50026"/>
    </source>
</evidence>
<sequence>MFVHVIVESCIVTSVLVGCTPNPCLQGGTCTDAVYSEDFVCKCAPGWDGPICSKRKSLTFFHVALSFGARRLRSGNVV</sequence>
<dbReference type="EMBL" id="JAIWYP010000003">
    <property type="protein sequence ID" value="KAH3845011.1"/>
    <property type="molecule type" value="Genomic_DNA"/>
</dbReference>
<keyword evidence="8" id="KW-1185">Reference proteome</keyword>
<protein>
    <recommendedName>
        <fullName evidence="6">EGF-like domain-containing protein</fullName>
    </recommendedName>
</protein>
<proteinExistence type="predicted"/>
<dbReference type="Gene3D" id="2.10.25.10">
    <property type="entry name" value="Laminin"/>
    <property type="match status" value="1"/>
</dbReference>
<keyword evidence="2" id="KW-0677">Repeat</keyword>
<comment type="caution">
    <text evidence="7">The sequence shown here is derived from an EMBL/GenBank/DDBJ whole genome shotgun (WGS) entry which is preliminary data.</text>
</comment>
<dbReference type="Pfam" id="PF00008">
    <property type="entry name" value="EGF"/>
    <property type="match status" value="1"/>
</dbReference>
<reference evidence="7" key="1">
    <citation type="journal article" date="2019" name="bioRxiv">
        <title>The Genome of the Zebra Mussel, Dreissena polymorpha: A Resource for Invasive Species Research.</title>
        <authorList>
            <person name="McCartney M.A."/>
            <person name="Auch B."/>
            <person name="Kono T."/>
            <person name="Mallez S."/>
            <person name="Zhang Y."/>
            <person name="Obille A."/>
            <person name="Becker A."/>
            <person name="Abrahante J.E."/>
            <person name="Garbe J."/>
            <person name="Badalamenti J.P."/>
            <person name="Herman A."/>
            <person name="Mangelson H."/>
            <person name="Liachko I."/>
            <person name="Sullivan S."/>
            <person name="Sone E.D."/>
            <person name="Koren S."/>
            <person name="Silverstein K.A.T."/>
            <person name="Beckman K.B."/>
            <person name="Gohl D.M."/>
        </authorList>
    </citation>
    <scope>NUCLEOTIDE SEQUENCE</scope>
    <source>
        <strain evidence="7">Duluth1</strain>
        <tissue evidence="7">Whole animal</tissue>
    </source>
</reference>
<gene>
    <name evidence="7" type="ORF">DPMN_087280</name>
</gene>
<feature type="disulfide bond" evidence="4">
    <location>
        <begin position="24"/>
        <end position="41"/>
    </location>
</feature>
<dbReference type="CDD" id="cd00054">
    <property type="entry name" value="EGF_CA"/>
    <property type="match status" value="1"/>
</dbReference>
<keyword evidence="1 4" id="KW-0245">EGF-like domain</keyword>
<organism evidence="7 8">
    <name type="scientific">Dreissena polymorpha</name>
    <name type="common">Zebra mussel</name>
    <name type="synonym">Mytilus polymorpha</name>
    <dbReference type="NCBI Taxonomy" id="45954"/>
    <lineage>
        <taxon>Eukaryota</taxon>
        <taxon>Metazoa</taxon>
        <taxon>Spiralia</taxon>
        <taxon>Lophotrochozoa</taxon>
        <taxon>Mollusca</taxon>
        <taxon>Bivalvia</taxon>
        <taxon>Autobranchia</taxon>
        <taxon>Heteroconchia</taxon>
        <taxon>Euheterodonta</taxon>
        <taxon>Imparidentia</taxon>
        <taxon>Neoheterodontei</taxon>
        <taxon>Myida</taxon>
        <taxon>Dreissenoidea</taxon>
        <taxon>Dreissenidae</taxon>
        <taxon>Dreissena</taxon>
    </lineage>
</organism>
<feature type="signal peptide" evidence="5">
    <location>
        <begin position="1"/>
        <end position="18"/>
    </location>
</feature>
<evidence type="ECO:0000256" key="2">
    <source>
        <dbReference type="ARBA" id="ARBA00022737"/>
    </source>
</evidence>
<evidence type="ECO:0000256" key="3">
    <source>
        <dbReference type="ARBA" id="ARBA00023157"/>
    </source>
</evidence>
<accession>A0A9D4QVC2</accession>
<dbReference type="SMART" id="SM00181">
    <property type="entry name" value="EGF"/>
    <property type="match status" value="1"/>
</dbReference>
<feature type="disulfide bond" evidence="4">
    <location>
        <begin position="43"/>
        <end position="52"/>
    </location>
</feature>
<dbReference type="Proteomes" id="UP000828390">
    <property type="component" value="Unassembled WGS sequence"/>
</dbReference>
<feature type="domain" description="EGF-like" evidence="6">
    <location>
        <begin position="15"/>
        <end position="53"/>
    </location>
</feature>
<dbReference type="PROSITE" id="PS01186">
    <property type="entry name" value="EGF_2"/>
    <property type="match status" value="1"/>
</dbReference>
<evidence type="ECO:0000256" key="5">
    <source>
        <dbReference type="SAM" id="SignalP"/>
    </source>
</evidence>
<evidence type="ECO:0000256" key="4">
    <source>
        <dbReference type="PROSITE-ProRule" id="PRU00076"/>
    </source>
</evidence>
<dbReference type="AlphaFoldDB" id="A0A9D4QVC2"/>
<name>A0A9D4QVC2_DREPO</name>
<keyword evidence="5" id="KW-0732">Signal</keyword>
<dbReference type="FunFam" id="2.10.25.10:FF:000095">
    <property type="entry name" value="Notch, isoform B"/>
    <property type="match status" value="1"/>
</dbReference>